<accession>A0A060T0X9</accession>
<comment type="similarity">
    <text evidence="5">Belongs to the palH/RIM21 family.</text>
</comment>
<feature type="region of interest" description="Disordered" evidence="7">
    <location>
        <begin position="461"/>
        <end position="635"/>
    </location>
</feature>
<dbReference type="AlphaFoldDB" id="A0A060T0X9"/>
<feature type="compositionally biased region" description="Low complexity" evidence="7">
    <location>
        <begin position="393"/>
        <end position="403"/>
    </location>
</feature>
<comment type="subcellular location">
    <subcellularLocation>
        <location evidence="1">Membrane</location>
        <topology evidence="1">Multi-pass membrane protein</topology>
    </subcellularLocation>
</comment>
<feature type="compositionally biased region" description="Basic and acidic residues" evidence="7">
    <location>
        <begin position="509"/>
        <end position="522"/>
    </location>
</feature>
<feature type="transmembrane region" description="Helical" evidence="8">
    <location>
        <begin position="192"/>
        <end position="214"/>
    </location>
</feature>
<dbReference type="InterPro" id="IPR014844">
    <property type="entry name" value="PalH"/>
</dbReference>
<feature type="compositionally biased region" description="Basic residues" evidence="7">
    <location>
        <begin position="523"/>
        <end position="532"/>
    </location>
</feature>
<dbReference type="PhylomeDB" id="A0A060T0X9"/>
<feature type="region of interest" description="Disordered" evidence="7">
    <location>
        <begin position="342"/>
        <end position="404"/>
    </location>
</feature>
<reference evidence="9" key="2">
    <citation type="submission" date="2014-06" db="EMBL/GenBank/DDBJ databases">
        <title>The complete genome of Blastobotrys (Arxula) adeninivorans LS3 - a yeast of biotechnological interest.</title>
        <authorList>
            <person name="Kunze G."/>
            <person name="Gaillardin C."/>
            <person name="Czernicka M."/>
            <person name="Durrens P."/>
            <person name="Martin T."/>
            <person name="Boer E."/>
            <person name="Gabaldon T."/>
            <person name="Cruz J."/>
            <person name="Talla E."/>
            <person name="Marck C."/>
            <person name="Goffeau A."/>
            <person name="Barbe V."/>
            <person name="Baret P."/>
            <person name="Baronian K."/>
            <person name="Beier S."/>
            <person name="Bleykasten C."/>
            <person name="Bode R."/>
            <person name="Casaregola S."/>
            <person name="Despons L."/>
            <person name="Fairhead C."/>
            <person name="Giersberg M."/>
            <person name="Gierski P."/>
            <person name="Hahnel U."/>
            <person name="Hartmann A."/>
            <person name="Jankowska D."/>
            <person name="Jubin C."/>
            <person name="Jung P."/>
            <person name="Lafontaine I."/>
            <person name="Leh-Louis V."/>
            <person name="Lemaire M."/>
            <person name="Marcet-Houben M."/>
            <person name="Mascher M."/>
            <person name="Morel G."/>
            <person name="Richard G.-F."/>
            <person name="Riechen J."/>
            <person name="Sacerdot C."/>
            <person name="Sarkar A."/>
            <person name="Savel G."/>
            <person name="Schacherer J."/>
            <person name="Sherman D."/>
            <person name="Straub M.-L."/>
            <person name="Stein N."/>
            <person name="Thierry A."/>
            <person name="Trautwein-Schult A."/>
            <person name="Westhof E."/>
            <person name="Worch S."/>
            <person name="Dujon B."/>
            <person name="Souciet J.-L."/>
            <person name="Wincker P."/>
            <person name="Scholz U."/>
            <person name="Neuveglise N."/>
        </authorList>
    </citation>
    <scope>NUCLEOTIDE SEQUENCE</scope>
    <source>
        <strain evidence="9">LS3</strain>
    </source>
</reference>
<reference evidence="9" key="1">
    <citation type="submission" date="2014-02" db="EMBL/GenBank/DDBJ databases">
        <authorList>
            <person name="Genoscope - CEA"/>
        </authorList>
    </citation>
    <scope>NUCLEOTIDE SEQUENCE</scope>
    <source>
        <strain evidence="9">LS3</strain>
    </source>
</reference>
<evidence type="ECO:0000256" key="8">
    <source>
        <dbReference type="SAM" id="Phobius"/>
    </source>
</evidence>
<feature type="compositionally biased region" description="Polar residues" evidence="7">
    <location>
        <begin position="554"/>
        <end position="564"/>
    </location>
</feature>
<dbReference type="EMBL" id="HG937693">
    <property type="protein sequence ID" value="CDP34603.1"/>
    <property type="molecule type" value="Genomic_DNA"/>
</dbReference>
<keyword evidence="2 8" id="KW-0812">Transmembrane</keyword>
<feature type="compositionally biased region" description="Low complexity" evidence="7">
    <location>
        <begin position="358"/>
        <end position="368"/>
    </location>
</feature>
<evidence type="ECO:0000256" key="3">
    <source>
        <dbReference type="ARBA" id="ARBA00022989"/>
    </source>
</evidence>
<keyword evidence="3 8" id="KW-1133">Transmembrane helix</keyword>
<feature type="transmembrane region" description="Helical" evidence="8">
    <location>
        <begin position="266"/>
        <end position="292"/>
    </location>
</feature>
<sequence>MQGQKLISTILDSNEMSTTLVDATLCSKYSVPAGTLSFVDENGVEQSLVVTDWALYIPPECQVTPEDIYYMDKLHDSVPFYGSVTPFAYSISATTIMAWLLFILLIIAQKRRPLFQKIAVCALGVTLTAVLAQSSNVLRRQYKQGYQNIHGLLVEVTRGLTFEILDVISTTLLWLAHVQVVLRLFQEPQYRVLILGVGALLVMLYVIFQCLTYFKEWADASELEDRFGAISILNYVIQYVIILVYVLAVVIYSLRKRRHAYRPRVMATAIISLLACVSPLVFTSMCISSYWFEGWATFVNRICSAAASVVVWGWLDAIERSEKDEQKTGVMGRKLQLGKDHTGHIQVDPNYDEDMIGSTRSDSSSQHSSRSRGDAGDSQGSNGYGGDYGADSNANGANGPGENAKVRKRMGSRLFSFAKGRSWVISRGSANSDSTHFGQPSQDPMQDMQAMEAIQSEAMQESFSMDYEPRSEHQSVQLSDPHSEPHSTQPSEGPSPSSTPAFPQIPLAERVHLRDKGLEQHIHPVKRSRKRAPSGISSNEPSNATTRNNTTTNFVPMSTLSTAPNDNDDDDLYDPPTHAPDASAGPSHANVSAPPPSHADERPPDFFPAVPGFEPGDYWDDKAPPPQFDPTNSQR</sequence>
<evidence type="ECO:0000256" key="5">
    <source>
        <dbReference type="ARBA" id="ARBA00038109"/>
    </source>
</evidence>
<dbReference type="PANTHER" id="PTHR35779">
    <property type="entry name" value="PH-RESPONSE REGULATOR PROTEIN PALH/RIM21"/>
    <property type="match status" value="1"/>
</dbReference>
<evidence type="ECO:0000256" key="2">
    <source>
        <dbReference type="ARBA" id="ARBA00022692"/>
    </source>
</evidence>
<evidence type="ECO:0000256" key="6">
    <source>
        <dbReference type="ARBA" id="ARBA00040155"/>
    </source>
</evidence>
<dbReference type="GO" id="GO:0005886">
    <property type="term" value="C:plasma membrane"/>
    <property type="evidence" value="ECO:0007669"/>
    <property type="project" value="TreeGrafter"/>
</dbReference>
<dbReference type="PANTHER" id="PTHR35779:SF1">
    <property type="entry name" value="PH-RESPONSE REGULATOR PROTEIN PALH_RIM21"/>
    <property type="match status" value="1"/>
</dbReference>
<gene>
    <name evidence="9" type="ORF">GNLVRS02_ARAD1C16214g</name>
</gene>
<feature type="compositionally biased region" description="Polar residues" evidence="7">
    <location>
        <begin position="474"/>
        <end position="501"/>
    </location>
</feature>
<dbReference type="Pfam" id="PF08733">
    <property type="entry name" value="PalH"/>
    <property type="match status" value="1"/>
</dbReference>
<feature type="compositionally biased region" description="Low complexity" evidence="7">
    <location>
        <begin position="543"/>
        <end position="553"/>
    </location>
</feature>
<keyword evidence="4 8" id="KW-0472">Membrane</keyword>
<feature type="transmembrane region" description="Helical" evidence="8">
    <location>
        <begin position="234"/>
        <end position="254"/>
    </location>
</feature>
<proteinExistence type="inferred from homology"/>
<organism evidence="9">
    <name type="scientific">Blastobotrys adeninivorans</name>
    <name type="common">Yeast</name>
    <name type="synonym">Arxula adeninivorans</name>
    <dbReference type="NCBI Taxonomy" id="409370"/>
    <lineage>
        <taxon>Eukaryota</taxon>
        <taxon>Fungi</taxon>
        <taxon>Dikarya</taxon>
        <taxon>Ascomycota</taxon>
        <taxon>Saccharomycotina</taxon>
        <taxon>Dipodascomycetes</taxon>
        <taxon>Dipodascales</taxon>
        <taxon>Trichomonascaceae</taxon>
        <taxon>Blastobotrys</taxon>
    </lineage>
</organism>
<feature type="transmembrane region" description="Helical" evidence="8">
    <location>
        <begin position="87"/>
        <end position="107"/>
    </location>
</feature>
<evidence type="ECO:0000256" key="1">
    <source>
        <dbReference type="ARBA" id="ARBA00004141"/>
    </source>
</evidence>
<evidence type="ECO:0000256" key="4">
    <source>
        <dbReference type="ARBA" id="ARBA00023136"/>
    </source>
</evidence>
<evidence type="ECO:0000256" key="7">
    <source>
        <dbReference type="SAM" id="MobiDB-lite"/>
    </source>
</evidence>
<evidence type="ECO:0000313" key="9">
    <source>
        <dbReference type="EMBL" id="CDP34603.1"/>
    </source>
</evidence>
<dbReference type="GO" id="GO:0071467">
    <property type="term" value="P:cellular response to pH"/>
    <property type="evidence" value="ECO:0007669"/>
    <property type="project" value="TreeGrafter"/>
</dbReference>
<protein>
    <recommendedName>
        <fullName evidence="6">pH-response regulator protein palH/RIM21</fullName>
    </recommendedName>
</protein>
<name>A0A060T0X9_BLAAD</name>